<dbReference type="GO" id="GO:0003743">
    <property type="term" value="F:translation initiation factor activity"/>
    <property type="evidence" value="ECO:0007669"/>
    <property type="project" value="UniProtKB-UniRule"/>
</dbReference>
<dbReference type="PROSITE" id="PS00938">
    <property type="entry name" value="IF3"/>
    <property type="match status" value="1"/>
</dbReference>
<dbReference type="Proteomes" id="UP000233654">
    <property type="component" value="Unassembled WGS sequence"/>
</dbReference>
<evidence type="ECO:0000256" key="2">
    <source>
        <dbReference type="ARBA" id="ARBA00022540"/>
    </source>
</evidence>
<dbReference type="AlphaFoldDB" id="A0A2N3G732"/>
<comment type="subcellular location">
    <subcellularLocation>
        <location evidence="4 6">Cytoplasm</location>
    </subcellularLocation>
</comment>
<reference evidence="9 10" key="1">
    <citation type="journal article" date="2017" name="ISME J.">
        <title>Potential for microbial H2 and metal transformations associated with novel bacteria and archaea in deep terrestrial subsurface sediments.</title>
        <authorList>
            <person name="Hernsdorf A.W."/>
            <person name="Amano Y."/>
            <person name="Miyakawa K."/>
            <person name="Ise K."/>
            <person name="Suzuki Y."/>
            <person name="Anantharaman K."/>
            <person name="Probst A."/>
            <person name="Burstein D."/>
            <person name="Thomas B.C."/>
            <person name="Banfield J.F."/>
        </authorList>
    </citation>
    <scope>NUCLEOTIDE SEQUENCE [LARGE SCALE GENOMIC DNA]</scope>
    <source>
        <strain evidence="9">HGW-Actinobacteria-3</strain>
    </source>
</reference>
<dbReference type="FunFam" id="3.10.20.80:FF:000001">
    <property type="entry name" value="Translation initiation factor IF-3"/>
    <property type="match status" value="1"/>
</dbReference>
<evidence type="ECO:0000313" key="9">
    <source>
        <dbReference type="EMBL" id="PKQ28428.1"/>
    </source>
</evidence>
<evidence type="ECO:0000256" key="1">
    <source>
        <dbReference type="ARBA" id="ARBA00005439"/>
    </source>
</evidence>
<dbReference type="PANTHER" id="PTHR10938:SF0">
    <property type="entry name" value="TRANSLATION INITIATION FACTOR IF-3, MITOCHONDRIAL"/>
    <property type="match status" value="1"/>
</dbReference>
<evidence type="ECO:0000256" key="4">
    <source>
        <dbReference type="HAMAP-Rule" id="MF_00080"/>
    </source>
</evidence>
<dbReference type="Gene3D" id="3.10.20.80">
    <property type="entry name" value="Translation initiation factor 3 (IF-3), N-terminal domain"/>
    <property type="match status" value="1"/>
</dbReference>
<dbReference type="HAMAP" id="MF_00080">
    <property type="entry name" value="IF_3"/>
    <property type="match status" value="1"/>
</dbReference>
<dbReference type="InterPro" id="IPR036787">
    <property type="entry name" value="T_IF-3_N_sf"/>
</dbReference>
<organism evidence="9 10">
    <name type="scientific">Candidatus Anoxymicrobium japonicum</name>
    <dbReference type="NCBI Taxonomy" id="2013648"/>
    <lineage>
        <taxon>Bacteria</taxon>
        <taxon>Bacillati</taxon>
        <taxon>Actinomycetota</taxon>
        <taxon>Candidatus Geothermincolia</taxon>
        <taxon>Candidatus Geothermincolales</taxon>
        <taxon>Candidatus Anoxymicrobiaceae</taxon>
        <taxon>Candidatus Anoxymicrobium</taxon>
    </lineage>
</organism>
<keyword evidence="4" id="KW-0963">Cytoplasm</keyword>
<evidence type="ECO:0000259" key="7">
    <source>
        <dbReference type="Pfam" id="PF00707"/>
    </source>
</evidence>
<keyword evidence="3 4" id="KW-0648">Protein biosynthesis</keyword>
<dbReference type="NCBIfam" id="TIGR00168">
    <property type="entry name" value="infC"/>
    <property type="match status" value="1"/>
</dbReference>
<comment type="caution">
    <text evidence="9">The sequence shown here is derived from an EMBL/GenBank/DDBJ whole genome shotgun (WGS) entry which is preliminary data.</text>
</comment>
<dbReference type="Gene3D" id="3.30.110.10">
    <property type="entry name" value="Translation initiation factor 3 (IF-3), C-terminal domain"/>
    <property type="match status" value="1"/>
</dbReference>
<dbReference type="InterPro" id="IPR019814">
    <property type="entry name" value="Translation_initiation_fac_3_N"/>
</dbReference>
<dbReference type="Pfam" id="PF00707">
    <property type="entry name" value="IF3_C"/>
    <property type="match status" value="1"/>
</dbReference>
<dbReference type="GO" id="GO:0032790">
    <property type="term" value="P:ribosome disassembly"/>
    <property type="evidence" value="ECO:0007669"/>
    <property type="project" value="TreeGrafter"/>
</dbReference>
<accession>A0A2N3G732</accession>
<keyword evidence="2 4" id="KW-0396">Initiation factor</keyword>
<dbReference type="SUPFAM" id="SSF55200">
    <property type="entry name" value="Translation initiation factor IF3, C-terminal domain"/>
    <property type="match status" value="1"/>
</dbReference>
<dbReference type="FunFam" id="3.30.110.10:FF:000001">
    <property type="entry name" value="Translation initiation factor IF-3"/>
    <property type="match status" value="1"/>
</dbReference>
<evidence type="ECO:0000256" key="6">
    <source>
        <dbReference type="RuleBase" id="RU000646"/>
    </source>
</evidence>
<evidence type="ECO:0000313" key="10">
    <source>
        <dbReference type="Proteomes" id="UP000233654"/>
    </source>
</evidence>
<dbReference type="InterPro" id="IPR019813">
    <property type="entry name" value="Translation_initiation_fac3_CS"/>
</dbReference>
<sequence>MIRCPSVRLISDSGEQLGIKPIEEAQSIALEKDLDLVEVAPQGTPPVCKIMDYGKFCYEQEQKQKVARKKQSVIVVKEMKMRPKIDVHDYETKKKHVVRFLSQGNKVKVTIMFRGREMTHTELGLNLLNRLAADVSDIAMVEAKARLDGRNMPMVLSPIAVVEPKKE</sequence>
<name>A0A2N3G732_9ACTN</name>
<dbReference type="InterPro" id="IPR001288">
    <property type="entry name" value="Translation_initiation_fac_3"/>
</dbReference>
<comment type="subunit">
    <text evidence="4 6">Monomer.</text>
</comment>
<comment type="similarity">
    <text evidence="1 4 6">Belongs to the IF-3 family.</text>
</comment>
<dbReference type="PANTHER" id="PTHR10938">
    <property type="entry name" value="TRANSLATION INITIATION FACTOR IF-3"/>
    <property type="match status" value="1"/>
</dbReference>
<proteinExistence type="inferred from homology"/>
<comment type="function">
    <text evidence="4 6">IF-3 binds to the 30S ribosomal subunit and shifts the equilibrium between 70S ribosomes and their 50S and 30S subunits in favor of the free subunits, thus enhancing the availability of 30S subunits on which protein synthesis initiation begins.</text>
</comment>
<gene>
    <name evidence="4" type="primary">infC</name>
    <name evidence="9" type="ORF">CVT63_02865</name>
</gene>
<feature type="domain" description="Translation initiation factor 3 N-terminal" evidence="8">
    <location>
        <begin position="2"/>
        <end position="66"/>
    </location>
</feature>
<dbReference type="GO" id="GO:0016020">
    <property type="term" value="C:membrane"/>
    <property type="evidence" value="ECO:0007669"/>
    <property type="project" value="TreeGrafter"/>
</dbReference>
<feature type="domain" description="Translation initiation factor 3 C-terminal" evidence="7">
    <location>
        <begin position="74"/>
        <end position="158"/>
    </location>
</feature>
<dbReference type="Pfam" id="PF05198">
    <property type="entry name" value="IF3_N"/>
    <property type="match status" value="1"/>
</dbReference>
<protein>
    <recommendedName>
        <fullName evidence="4 5">Translation initiation factor IF-3</fullName>
    </recommendedName>
</protein>
<evidence type="ECO:0000256" key="3">
    <source>
        <dbReference type="ARBA" id="ARBA00022917"/>
    </source>
</evidence>
<dbReference type="GO" id="GO:0043022">
    <property type="term" value="F:ribosome binding"/>
    <property type="evidence" value="ECO:0007669"/>
    <property type="project" value="UniProtKB-ARBA"/>
</dbReference>
<evidence type="ECO:0000259" key="8">
    <source>
        <dbReference type="Pfam" id="PF05198"/>
    </source>
</evidence>
<dbReference type="InterPro" id="IPR019815">
    <property type="entry name" value="Translation_initiation_fac_3_C"/>
</dbReference>
<dbReference type="SUPFAM" id="SSF54364">
    <property type="entry name" value="Translation initiation factor IF3, N-terminal domain"/>
    <property type="match status" value="1"/>
</dbReference>
<evidence type="ECO:0000256" key="5">
    <source>
        <dbReference type="NCBIfam" id="TIGR00168"/>
    </source>
</evidence>
<dbReference type="EMBL" id="PHEX01000017">
    <property type="protein sequence ID" value="PKQ28428.1"/>
    <property type="molecule type" value="Genomic_DNA"/>
</dbReference>
<dbReference type="InterPro" id="IPR036788">
    <property type="entry name" value="T_IF-3_C_sf"/>
</dbReference>
<dbReference type="GO" id="GO:0005829">
    <property type="term" value="C:cytosol"/>
    <property type="evidence" value="ECO:0007669"/>
    <property type="project" value="TreeGrafter"/>
</dbReference>